<name>A0ABW6T182_9ACTN</name>
<proteinExistence type="predicted"/>
<protein>
    <submittedName>
        <fullName evidence="1">Uncharacterized protein</fullName>
    </submittedName>
</protein>
<accession>A0ABW6T182</accession>
<organism evidence="1 2">
    <name type="scientific">Microtetraspora malaysiensis</name>
    <dbReference type="NCBI Taxonomy" id="161358"/>
    <lineage>
        <taxon>Bacteria</taxon>
        <taxon>Bacillati</taxon>
        <taxon>Actinomycetota</taxon>
        <taxon>Actinomycetes</taxon>
        <taxon>Streptosporangiales</taxon>
        <taxon>Streptosporangiaceae</taxon>
        <taxon>Microtetraspora</taxon>
    </lineage>
</organism>
<dbReference type="SUPFAM" id="SSF53187">
    <property type="entry name" value="Zn-dependent exopeptidases"/>
    <property type="match status" value="1"/>
</dbReference>
<reference evidence="1 2" key="1">
    <citation type="submission" date="2024-10" db="EMBL/GenBank/DDBJ databases">
        <title>The Natural Products Discovery Center: Release of the First 8490 Sequenced Strains for Exploring Actinobacteria Biosynthetic Diversity.</title>
        <authorList>
            <person name="Kalkreuter E."/>
            <person name="Kautsar S.A."/>
            <person name="Yang D."/>
            <person name="Bader C.D."/>
            <person name="Teijaro C.N."/>
            <person name="Fluegel L."/>
            <person name="Davis C.M."/>
            <person name="Simpson J.R."/>
            <person name="Lauterbach L."/>
            <person name="Steele A.D."/>
            <person name="Gui C."/>
            <person name="Meng S."/>
            <person name="Li G."/>
            <person name="Viehrig K."/>
            <person name="Ye F."/>
            <person name="Su P."/>
            <person name="Kiefer A.F."/>
            <person name="Nichols A."/>
            <person name="Cepeda A.J."/>
            <person name="Yan W."/>
            <person name="Fan B."/>
            <person name="Jiang Y."/>
            <person name="Adhikari A."/>
            <person name="Zheng C.-J."/>
            <person name="Schuster L."/>
            <person name="Cowan T.M."/>
            <person name="Smanski M.J."/>
            <person name="Chevrette M.G."/>
            <person name="De Carvalho L.P.S."/>
            <person name="Shen B."/>
        </authorList>
    </citation>
    <scope>NUCLEOTIDE SEQUENCE [LARGE SCALE GENOMIC DNA]</scope>
    <source>
        <strain evidence="1 2">NPDC002173</strain>
    </source>
</reference>
<evidence type="ECO:0000313" key="1">
    <source>
        <dbReference type="EMBL" id="MFF3669914.1"/>
    </source>
</evidence>
<gene>
    <name evidence="1" type="ORF">ACFYXI_30440</name>
</gene>
<dbReference type="Gene3D" id="3.40.630.10">
    <property type="entry name" value="Zn peptidases"/>
    <property type="match status" value="1"/>
</dbReference>
<dbReference type="RefSeq" id="WP_387416188.1">
    <property type="nucleotide sequence ID" value="NZ_JBIASD010000025.1"/>
</dbReference>
<dbReference type="Gene3D" id="3.50.30.30">
    <property type="match status" value="1"/>
</dbReference>
<dbReference type="EMBL" id="JBIASD010000025">
    <property type="protein sequence ID" value="MFF3669914.1"/>
    <property type="molecule type" value="Genomic_DNA"/>
</dbReference>
<dbReference type="Proteomes" id="UP001602013">
    <property type="component" value="Unassembled WGS sequence"/>
</dbReference>
<evidence type="ECO:0000313" key="2">
    <source>
        <dbReference type="Proteomes" id="UP001602013"/>
    </source>
</evidence>
<keyword evidence="2" id="KW-1185">Reference proteome</keyword>
<sequence>MRKLAGDDYTGRRVGTPGGRAAAAWLAEQLRELGAKVELAPFPVTGVRELYDTPVLEWSVGGQTRRLERRREFVEHLASAEMPQPHTAPLTADADADVRGRWVLAEAGDWAQACARAEAGGAGCALICTGTWPTRWPTTPCR</sequence>
<comment type="caution">
    <text evidence="1">The sequence shown here is derived from an EMBL/GenBank/DDBJ whole genome shotgun (WGS) entry which is preliminary data.</text>
</comment>